<dbReference type="EMBL" id="JYDH01000032">
    <property type="protein sequence ID" value="KRY37569.1"/>
    <property type="molecule type" value="Genomic_DNA"/>
</dbReference>
<comment type="caution">
    <text evidence="1">The sequence shown here is derived from an EMBL/GenBank/DDBJ whole genome shotgun (WGS) entry which is preliminary data.</text>
</comment>
<organism evidence="1 2">
    <name type="scientific">Trichinella spiralis</name>
    <name type="common">Trichina worm</name>
    <dbReference type="NCBI Taxonomy" id="6334"/>
    <lineage>
        <taxon>Eukaryota</taxon>
        <taxon>Metazoa</taxon>
        <taxon>Ecdysozoa</taxon>
        <taxon>Nematoda</taxon>
        <taxon>Enoplea</taxon>
        <taxon>Dorylaimia</taxon>
        <taxon>Trichinellida</taxon>
        <taxon>Trichinellidae</taxon>
        <taxon>Trichinella</taxon>
    </lineage>
</organism>
<proteinExistence type="predicted"/>
<dbReference type="InParanoid" id="A0A0V1BKS8"/>
<evidence type="ECO:0000313" key="2">
    <source>
        <dbReference type="Proteomes" id="UP000054776"/>
    </source>
</evidence>
<evidence type="ECO:0000313" key="1">
    <source>
        <dbReference type="EMBL" id="KRY37569.1"/>
    </source>
</evidence>
<dbReference type="Proteomes" id="UP000054776">
    <property type="component" value="Unassembled WGS sequence"/>
</dbReference>
<name>A0A0V1BKS8_TRISP</name>
<keyword evidence="2" id="KW-1185">Reference proteome</keyword>
<gene>
    <name evidence="1" type="ORF">T01_12595</name>
</gene>
<dbReference type="AlphaFoldDB" id="A0A0V1BKS8"/>
<protein>
    <submittedName>
        <fullName evidence="1">Uncharacterized protein</fullName>
    </submittedName>
</protein>
<dbReference type="OrthoDB" id="5919211at2759"/>
<reference evidence="1 2" key="1">
    <citation type="submission" date="2015-01" db="EMBL/GenBank/DDBJ databases">
        <title>Evolution of Trichinella species and genotypes.</title>
        <authorList>
            <person name="Korhonen P.K."/>
            <person name="Edoardo P."/>
            <person name="Giuseppe L.R."/>
            <person name="Gasser R.B."/>
        </authorList>
    </citation>
    <scope>NUCLEOTIDE SEQUENCE [LARGE SCALE GENOMIC DNA]</scope>
    <source>
        <strain evidence="1">ISS3</strain>
    </source>
</reference>
<accession>A0A0V1BKS8</accession>
<sequence>MRIICTTHNVSEAKITNQLIDTCATYSSVDALLYGQPDGCYLAPGVVRRLTAVCKEPTHFPSGELFEEEINDRQVTHFVYAAACQLGASYRTPANRTKVNLNEVKNRPCSNNQSSRPCYSARLITGPRVAFVTVGD</sequence>